<accession>A0ACB9BD78</accession>
<reference evidence="2" key="1">
    <citation type="journal article" date="2022" name="Mol. Ecol. Resour.">
        <title>The genomes of chicory, endive, great burdock and yacon provide insights into Asteraceae palaeo-polyploidization history and plant inulin production.</title>
        <authorList>
            <person name="Fan W."/>
            <person name="Wang S."/>
            <person name="Wang H."/>
            <person name="Wang A."/>
            <person name="Jiang F."/>
            <person name="Liu H."/>
            <person name="Zhao H."/>
            <person name="Xu D."/>
            <person name="Zhang Y."/>
        </authorList>
    </citation>
    <scope>NUCLEOTIDE SEQUENCE [LARGE SCALE GENOMIC DNA]</scope>
    <source>
        <strain evidence="2">cv. Niubang</strain>
    </source>
</reference>
<keyword evidence="2" id="KW-1185">Reference proteome</keyword>
<gene>
    <name evidence="1" type="ORF">L6452_20809</name>
</gene>
<dbReference type="Proteomes" id="UP001055879">
    <property type="component" value="Linkage Group LG06"/>
</dbReference>
<organism evidence="1 2">
    <name type="scientific">Arctium lappa</name>
    <name type="common">Greater burdock</name>
    <name type="synonym">Lappa major</name>
    <dbReference type="NCBI Taxonomy" id="4217"/>
    <lineage>
        <taxon>Eukaryota</taxon>
        <taxon>Viridiplantae</taxon>
        <taxon>Streptophyta</taxon>
        <taxon>Embryophyta</taxon>
        <taxon>Tracheophyta</taxon>
        <taxon>Spermatophyta</taxon>
        <taxon>Magnoliopsida</taxon>
        <taxon>eudicotyledons</taxon>
        <taxon>Gunneridae</taxon>
        <taxon>Pentapetalae</taxon>
        <taxon>asterids</taxon>
        <taxon>campanulids</taxon>
        <taxon>Asterales</taxon>
        <taxon>Asteraceae</taxon>
        <taxon>Carduoideae</taxon>
        <taxon>Cardueae</taxon>
        <taxon>Arctiinae</taxon>
        <taxon>Arctium</taxon>
    </lineage>
</organism>
<proteinExistence type="predicted"/>
<evidence type="ECO:0000313" key="2">
    <source>
        <dbReference type="Proteomes" id="UP001055879"/>
    </source>
</evidence>
<dbReference type="EMBL" id="CM042052">
    <property type="protein sequence ID" value="KAI3719903.1"/>
    <property type="molecule type" value="Genomic_DNA"/>
</dbReference>
<name>A0ACB9BD78_ARCLA</name>
<comment type="caution">
    <text evidence="1">The sequence shown here is derived from an EMBL/GenBank/DDBJ whole genome shotgun (WGS) entry which is preliminary data.</text>
</comment>
<protein>
    <submittedName>
        <fullName evidence="1">Uncharacterized protein</fullName>
    </submittedName>
</protein>
<sequence length="1076" mass="120907">MAKKLINIGLKNIKYLLVQKDISKLLPSSLLSSRLKLNHDQTIFSCKSFTQKNISVLILNLEFMEQSKSNYNRGGYGAGNTRGGRNNGGRGHSSGGVQAGGRGENGRGGTDGGYYPRGRGGRNRNYQQRYSNQQQEQYGDGRDHRVSGAGGGAGAGGGQQNSRAPTYPRQNVDRVPDRFGVNQEARAWSSVVSGSGQPVNSPPSQIDFSDIKVQEVPVSSSKDVVEHSKNDAENGYVPIKRPDQGTLALRSVRLLVNHFPVKYDSSNSILRYDVDVKLETSSSDRSVKKSILKSDLRLIQEKLCSDYPDQFPLLKTAYDGEKNIFSAVLLRAGTYNVQLFGKSYICTIKYGSELRFSKLQDFLNRNAFQIPRDVLQALDVVMKAHLFREKVSVGRGMYPRVHRREDDLRCGVAAIRGIQQSLKVTSNGLIMCTDYSVIPFRKRMPVIEFLKEHIREIQGVNDIGKFRNKVMCALKGLRVGVTHRRTNQKYIVSGLTEKLTNEISFELEDLEGKKEPEIVMLTDYFREKWEKEIVHKGIPCLKLGNGKKPNYVPMEFCVLAEDRRFPKEQLGREAARQLKDLCLLPPDFRRNEICSMMREEYGTGSHGEEVIQNFEVGVGMNMTAVDGRVMPPPKLKLGSSGGKTITATVDRFKCHWNLLQGKTLVDGKSLERWALIDFSSGDRWNRLNVNQFIGKLMNRCGSLGVHMEDPIVVHETNMKEFLDVDRIRRLLSRVVEESRRIANGRLQMIICVMASKDDGYKRLKLVSETEIGVMTQCCLSINANKASDQFLANLGMKINAKLSGSNVELIERFPRFNGNDHCMFIGADVNHPAASNKLSPSIAAVVGSVNWPAANRYAARVSPQSHRKEEIVDFGKMCLDLVNTYARENGVKPNRIVVFRDGVSDGQFDMVLNKEMVDMKKAIYDEHYRPFVTFVVAQKRHTTRMFLTPGGGESGNVPPGTVVDTTITHPSEFDFYLFSHFGGIGTSKATHYSVIWDENGFSSDEMQKLIYHLCFIFARCTKPVSLVPPVYYADLVAYRGRMFQEVVMELESGGSSSFYQSFYNLEPHLKDSMFFV</sequence>
<reference evidence="1 2" key="2">
    <citation type="journal article" date="2022" name="Mol. Ecol. Resour.">
        <title>The genomes of chicory, endive, great burdock and yacon provide insights into Asteraceae paleo-polyploidization history and plant inulin production.</title>
        <authorList>
            <person name="Fan W."/>
            <person name="Wang S."/>
            <person name="Wang H."/>
            <person name="Wang A."/>
            <person name="Jiang F."/>
            <person name="Liu H."/>
            <person name="Zhao H."/>
            <person name="Xu D."/>
            <person name="Zhang Y."/>
        </authorList>
    </citation>
    <scope>NUCLEOTIDE SEQUENCE [LARGE SCALE GENOMIC DNA]</scope>
    <source>
        <strain evidence="2">cv. Niubang</strain>
    </source>
</reference>
<evidence type="ECO:0000313" key="1">
    <source>
        <dbReference type="EMBL" id="KAI3719903.1"/>
    </source>
</evidence>